<dbReference type="Proteomes" id="UP000186817">
    <property type="component" value="Unassembled WGS sequence"/>
</dbReference>
<reference evidence="1 2" key="1">
    <citation type="submission" date="2016-02" db="EMBL/GenBank/DDBJ databases">
        <title>Genome analysis of coral dinoflagellate symbionts highlights evolutionary adaptations to a symbiotic lifestyle.</title>
        <authorList>
            <person name="Aranda M."/>
            <person name="Li Y."/>
            <person name="Liew Y.J."/>
            <person name="Baumgarten S."/>
            <person name="Simakov O."/>
            <person name="Wilson M."/>
            <person name="Piel J."/>
            <person name="Ashoor H."/>
            <person name="Bougouffa S."/>
            <person name="Bajic V.B."/>
            <person name="Ryu T."/>
            <person name="Ravasi T."/>
            <person name="Bayer T."/>
            <person name="Micklem G."/>
            <person name="Kim H."/>
            <person name="Bhak J."/>
            <person name="Lajeunesse T.C."/>
            <person name="Voolstra C.R."/>
        </authorList>
    </citation>
    <scope>NUCLEOTIDE SEQUENCE [LARGE SCALE GENOMIC DNA]</scope>
    <source>
        <strain evidence="1 2">CCMP2467</strain>
    </source>
</reference>
<dbReference type="AlphaFoldDB" id="A0A1Q9EJT2"/>
<keyword evidence="2" id="KW-1185">Reference proteome</keyword>
<accession>A0A1Q9EJT2</accession>
<dbReference type="EMBL" id="LSRX01000133">
    <property type="protein sequence ID" value="OLQ07675.1"/>
    <property type="molecule type" value="Genomic_DNA"/>
</dbReference>
<comment type="caution">
    <text evidence="1">The sequence shown here is derived from an EMBL/GenBank/DDBJ whole genome shotgun (WGS) entry which is preliminary data.</text>
</comment>
<proteinExistence type="predicted"/>
<evidence type="ECO:0000313" key="2">
    <source>
        <dbReference type="Proteomes" id="UP000186817"/>
    </source>
</evidence>
<evidence type="ECO:0000313" key="1">
    <source>
        <dbReference type="EMBL" id="OLQ07675.1"/>
    </source>
</evidence>
<sequence length="238" mass="25615">MAKSVQVCFDTPAPICGRNALNNDVRLRFTGKGVIYEDEACGFEKVAKAQPAPVSIPHMPTRHESGQVERYSIYFVGECNNTLEPVFAPGELPGIPHSEAVKSQNKNSVMVPALAMGIESGTRIYGLAVRVLIRKPKTLELSEHYWEDRVDPITNGAPSWTEAVFLKLLPFMASGGIDPAVLKLPAPRHGADRCKDGGPFSGAALQATPSQKNPGLAPGSGLFWSMPCAGLRSIFLSE</sequence>
<gene>
    <name evidence="1" type="ORF">AK812_SmicGene8866</name>
</gene>
<organism evidence="1 2">
    <name type="scientific">Symbiodinium microadriaticum</name>
    <name type="common">Dinoflagellate</name>
    <name type="synonym">Zooxanthella microadriatica</name>
    <dbReference type="NCBI Taxonomy" id="2951"/>
    <lineage>
        <taxon>Eukaryota</taxon>
        <taxon>Sar</taxon>
        <taxon>Alveolata</taxon>
        <taxon>Dinophyceae</taxon>
        <taxon>Suessiales</taxon>
        <taxon>Symbiodiniaceae</taxon>
        <taxon>Symbiodinium</taxon>
    </lineage>
</organism>
<name>A0A1Q9EJT2_SYMMI</name>
<protein>
    <submittedName>
        <fullName evidence="1">Uncharacterized protein</fullName>
    </submittedName>
</protein>